<evidence type="ECO:0000313" key="1">
    <source>
        <dbReference type="EMBL" id="KAL0957399.1"/>
    </source>
</evidence>
<organism evidence="1 2">
    <name type="scientific">Hohenbuehelia grisea</name>
    <dbReference type="NCBI Taxonomy" id="104357"/>
    <lineage>
        <taxon>Eukaryota</taxon>
        <taxon>Fungi</taxon>
        <taxon>Dikarya</taxon>
        <taxon>Basidiomycota</taxon>
        <taxon>Agaricomycotina</taxon>
        <taxon>Agaricomycetes</taxon>
        <taxon>Agaricomycetidae</taxon>
        <taxon>Agaricales</taxon>
        <taxon>Pleurotineae</taxon>
        <taxon>Pleurotaceae</taxon>
        <taxon>Hohenbuehelia</taxon>
    </lineage>
</organism>
<dbReference type="EMBL" id="JASNQZ010000005">
    <property type="protein sequence ID" value="KAL0957399.1"/>
    <property type="molecule type" value="Genomic_DNA"/>
</dbReference>
<name>A0ABR3JP58_9AGAR</name>
<sequence length="170" mass="19125">MLMRVFHSSLVSIQQMPNFISGYFVTFVTARAIMQRLEIDAAYCNDHHLPGRINNWLADGGMTNVLAGTVPSPNGDSHGLLVVTHAFIIQNDEPSHSEDESDKKVKQWLQGDNPNQHDVQWFSGVDTWGVTLGGFQPRKSQIDWEDGEMSLEDLLLRIEKRGNAYTSDPQ</sequence>
<keyword evidence="2" id="KW-1185">Reference proteome</keyword>
<evidence type="ECO:0000313" key="2">
    <source>
        <dbReference type="Proteomes" id="UP001556367"/>
    </source>
</evidence>
<proteinExistence type="predicted"/>
<protein>
    <submittedName>
        <fullName evidence="1">Uncharacterized protein</fullName>
    </submittedName>
</protein>
<dbReference type="Proteomes" id="UP001556367">
    <property type="component" value="Unassembled WGS sequence"/>
</dbReference>
<reference evidence="2" key="1">
    <citation type="submission" date="2024-06" db="EMBL/GenBank/DDBJ databases">
        <title>Multi-omics analyses provide insights into the biosynthesis of the anticancer antibiotic pleurotin in Hohenbuehelia grisea.</title>
        <authorList>
            <person name="Weaver J.A."/>
            <person name="Alberti F."/>
        </authorList>
    </citation>
    <scope>NUCLEOTIDE SEQUENCE [LARGE SCALE GENOMIC DNA]</scope>
    <source>
        <strain evidence="2">T-177</strain>
    </source>
</reference>
<comment type="caution">
    <text evidence="1">The sequence shown here is derived from an EMBL/GenBank/DDBJ whole genome shotgun (WGS) entry which is preliminary data.</text>
</comment>
<gene>
    <name evidence="1" type="ORF">HGRIS_001200</name>
</gene>
<accession>A0ABR3JP58</accession>